<dbReference type="SUPFAM" id="SSF52540">
    <property type="entry name" value="P-loop containing nucleoside triphosphate hydrolases"/>
    <property type="match status" value="1"/>
</dbReference>
<proteinExistence type="inferred from homology"/>
<dbReference type="PANTHER" id="PTHR32114">
    <property type="entry name" value="ABC TRANSPORTER ABCH.3"/>
    <property type="match status" value="1"/>
</dbReference>
<dbReference type="EMBL" id="JBEPBX010000006">
    <property type="protein sequence ID" value="MER6613565.1"/>
    <property type="molecule type" value="Genomic_DNA"/>
</dbReference>
<dbReference type="SUPFAM" id="SSF75712">
    <property type="entry name" value="Rad50 coiled-coil Zn hook"/>
    <property type="match status" value="1"/>
</dbReference>
<evidence type="ECO:0000256" key="3">
    <source>
        <dbReference type="ARBA" id="ARBA00013368"/>
    </source>
</evidence>
<gene>
    <name evidence="5" type="ORF">ABT276_09315</name>
</gene>
<name>A0ABV1UT73_9ACTN</name>
<evidence type="ECO:0000256" key="2">
    <source>
        <dbReference type="ARBA" id="ARBA00011322"/>
    </source>
</evidence>
<protein>
    <recommendedName>
        <fullName evidence="3">Nuclease SbcCD subunit C</fullName>
    </recommendedName>
</protein>
<accession>A0ABV1UT73</accession>
<dbReference type="Proteomes" id="UP001445472">
    <property type="component" value="Unassembled WGS sequence"/>
</dbReference>
<comment type="similarity">
    <text evidence="1">Belongs to the SMC family. SbcC subfamily.</text>
</comment>
<dbReference type="PANTHER" id="PTHR32114:SF2">
    <property type="entry name" value="ABC TRANSPORTER ABCH.3"/>
    <property type="match status" value="1"/>
</dbReference>
<keyword evidence="6" id="KW-1185">Reference proteome</keyword>
<comment type="subunit">
    <text evidence="2">Heterodimer of SbcC and SbcD.</text>
</comment>
<dbReference type="Gene3D" id="3.40.50.300">
    <property type="entry name" value="P-loop containing nucleotide triphosphate hydrolases"/>
    <property type="match status" value="2"/>
</dbReference>
<evidence type="ECO:0000313" key="6">
    <source>
        <dbReference type="Proteomes" id="UP001445472"/>
    </source>
</evidence>
<evidence type="ECO:0000259" key="4">
    <source>
        <dbReference type="Pfam" id="PF13476"/>
    </source>
</evidence>
<comment type="caution">
    <text evidence="5">The sequence shown here is derived from an EMBL/GenBank/DDBJ whole genome shotgun (WGS) entry which is preliminary data.</text>
</comment>
<dbReference type="Pfam" id="PF13476">
    <property type="entry name" value="AAA_23"/>
    <property type="match status" value="1"/>
</dbReference>
<sequence>MDSHRHLVSGTVGGDEAPRSRDFALLTYDQLAEEIRLAEGRANSAPKREAWRNLLQLVERVSAETGAAWDPAKGSPWNLVSVEIEGFQGSTLPLSVQFDTTPGITILHGPNGSGKSTIADGIRAAISGTADWWAAVTPGKARSGKSPLWEKVNCSRDSDRATATVVLRRESETLTLTSQLGKDGSVYEVQATRDDELGEPTDVDIGSTSWPYAVEGHPAVFSYADVERRVQQHEDLQRYIKNLLALGGCFDHLDGKVSELSLSATQSQKKLSAALKSARAAIETVDRRYRERDPSCTAKPIEWADNISDIARWLEENDLADGASRLPEVTEASLSDLSAALEEVDRTLEELHGNFPDIHSRLAPSLSSLHTEVQQIAEPGYVCPVCDSDVEDWVNRLGNNIADIESFRQKQDSVVQALGRLRRHMPEIRAAIEVLTECENVSDRDFIHEVEARHRELSRAFDVYGYQPVAHVVNSFLGLRNLVVKEEWRKASSAAVELSNFTRQWQRSRRAELGSYISLWTDEHENAESAPLWEATKKCVGELSDRLTKTRTSRFEGKAGLQVTKLLEDAGISLESLRLTRARAEIEVQGADGRGMELAMLSAGQRNAFLLAPLFATADAGPFGFLILDDPVHSFDEIRVDRLAAVISELGSSRRIIILTHDERLKEHLLARSPSCEAWAVSRDAVRGEISIEQTDELWRVLVRDAEAVWRWSPKPSPTGYLTECQIIRGLLRQALDNALRQCVVKYSLKVGLSVSNSVAKLDTGLTTQKRIELAREIIKMPVGVPHPIERALQACGHHVSKWNNATHGTDETKADLKLEIQAGADACAFLGECSF</sequence>
<dbReference type="InterPro" id="IPR027417">
    <property type="entry name" value="P-loop_NTPase"/>
</dbReference>
<organism evidence="5 6">
    <name type="scientific">Streptomyces xantholiticus</name>
    <dbReference type="NCBI Taxonomy" id="68285"/>
    <lineage>
        <taxon>Bacteria</taxon>
        <taxon>Bacillati</taxon>
        <taxon>Actinomycetota</taxon>
        <taxon>Actinomycetes</taxon>
        <taxon>Kitasatosporales</taxon>
        <taxon>Streptomycetaceae</taxon>
        <taxon>Streptomyces</taxon>
    </lineage>
</organism>
<reference evidence="5 6" key="1">
    <citation type="submission" date="2024-06" db="EMBL/GenBank/DDBJ databases">
        <title>The Natural Products Discovery Center: Release of the First 8490 Sequenced Strains for Exploring Actinobacteria Biosynthetic Diversity.</title>
        <authorList>
            <person name="Kalkreuter E."/>
            <person name="Kautsar S.A."/>
            <person name="Yang D."/>
            <person name="Bader C.D."/>
            <person name="Teijaro C.N."/>
            <person name="Fluegel L."/>
            <person name="Davis C.M."/>
            <person name="Simpson J.R."/>
            <person name="Lauterbach L."/>
            <person name="Steele A.D."/>
            <person name="Gui C."/>
            <person name="Meng S."/>
            <person name="Li G."/>
            <person name="Viehrig K."/>
            <person name="Ye F."/>
            <person name="Su P."/>
            <person name="Kiefer A.F."/>
            <person name="Nichols A."/>
            <person name="Cepeda A.J."/>
            <person name="Yan W."/>
            <person name="Fan B."/>
            <person name="Jiang Y."/>
            <person name="Adhikari A."/>
            <person name="Zheng C.-J."/>
            <person name="Schuster L."/>
            <person name="Cowan T.M."/>
            <person name="Smanski M.J."/>
            <person name="Chevrette M.G."/>
            <person name="De Carvalho L.P.S."/>
            <person name="Shen B."/>
        </authorList>
    </citation>
    <scope>NUCLEOTIDE SEQUENCE [LARGE SCALE GENOMIC DNA]</scope>
    <source>
        <strain evidence="5 6">NPDC000837</strain>
    </source>
</reference>
<dbReference type="RefSeq" id="WP_351975628.1">
    <property type="nucleotide sequence ID" value="NZ_JBEPBX010000006.1"/>
</dbReference>
<feature type="domain" description="Rad50/SbcC-type AAA" evidence="4">
    <location>
        <begin position="82"/>
        <end position="130"/>
    </location>
</feature>
<evidence type="ECO:0000313" key="5">
    <source>
        <dbReference type="EMBL" id="MER6613565.1"/>
    </source>
</evidence>
<dbReference type="InterPro" id="IPR038729">
    <property type="entry name" value="Rad50/SbcC_AAA"/>
</dbReference>
<evidence type="ECO:0000256" key="1">
    <source>
        <dbReference type="ARBA" id="ARBA00006930"/>
    </source>
</evidence>